<sequence length="472" mass="51020">MCKIQKTINAGAVSKHQRKTARKRGGKLNEYSLAGLGIGGVIGAGYFLGSGLAVREAGPSVSLAFLIGSLLMMQVLGAMTSINVNRLQQGSFRVYIEHFLGQYAGFLIGWALFVSSILAIGSEAIAMGVFAHYWLPKVPLPVLAIVFMAVIIVLNAMNMEIFGPIESGMAVVKVVALIAFIAVGAWVLFTQNGMAARNPFSSPHAFFPKGISGLLQSMLVVIFSFSGISAVAMASTEVARPRIQIPRAAGFMVFGSAGLYVLSMLVLVMLTAWNTVSVHKSPFVHALDVIGMSGAASFFNIVILLAAFSVMAASYYTSVQLIVSLSEAKKGPHLFLKHAKNGLYRYAWLTAGAGCLLVVGLSFLLPAALYNYLVSASSYITFLNWTLNLITFLVWRKKRSEHETYQSKLIWGVPGAYASLFAIMVLFVMSLRVADFRMGFYAALCFFLLITAAYAVWKKAGSRTEQKTPEST</sequence>
<comment type="subcellular location">
    <subcellularLocation>
        <location evidence="1">Cell membrane</location>
        <topology evidence="1">Multi-pass membrane protein</topology>
    </subcellularLocation>
</comment>
<evidence type="ECO:0000313" key="9">
    <source>
        <dbReference type="EMBL" id="XBX97688.1"/>
    </source>
</evidence>
<feature type="transmembrane region" description="Helical" evidence="7">
    <location>
        <begin position="61"/>
        <end position="82"/>
    </location>
</feature>
<feature type="transmembrane region" description="Helical" evidence="7">
    <location>
        <begin position="440"/>
        <end position="457"/>
    </location>
</feature>
<gene>
    <name evidence="9" type="ORF">ABR335_14720</name>
</gene>
<feature type="transmembrane region" description="Helical" evidence="7">
    <location>
        <begin position="346"/>
        <end position="370"/>
    </location>
</feature>
<keyword evidence="5 7" id="KW-1133">Transmembrane helix</keyword>
<accession>A0AAU7WFJ1</accession>
<proteinExistence type="predicted"/>
<protein>
    <submittedName>
        <fullName evidence="9">Amino acid permease</fullName>
    </submittedName>
</protein>
<feature type="transmembrane region" description="Helical" evidence="7">
    <location>
        <begin position="376"/>
        <end position="395"/>
    </location>
</feature>
<keyword evidence="2" id="KW-0813">Transport</keyword>
<evidence type="ECO:0000256" key="1">
    <source>
        <dbReference type="ARBA" id="ARBA00004651"/>
    </source>
</evidence>
<dbReference type="Gene3D" id="1.20.1740.10">
    <property type="entry name" value="Amino acid/polyamine transporter I"/>
    <property type="match status" value="1"/>
</dbReference>
<feature type="transmembrane region" description="Helical" evidence="7">
    <location>
        <begin position="170"/>
        <end position="189"/>
    </location>
</feature>
<dbReference type="GeneID" id="93260879"/>
<feature type="transmembrane region" description="Helical" evidence="7">
    <location>
        <begin position="248"/>
        <end position="273"/>
    </location>
</feature>
<evidence type="ECO:0000256" key="2">
    <source>
        <dbReference type="ARBA" id="ARBA00022448"/>
    </source>
</evidence>
<keyword evidence="3 7" id="KW-0812">Transmembrane</keyword>
<dbReference type="GO" id="GO:0055085">
    <property type="term" value="P:transmembrane transport"/>
    <property type="evidence" value="ECO:0007669"/>
    <property type="project" value="InterPro"/>
</dbReference>
<keyword evidence="4" id="KW-0029">Amino-acid transport</keyword>
<evidence type="ECO:0000256" key="7">
    <source>
        <dbReference type="SAM" id="Phobius"/>
    </source>
</evidence>
<dbReference type="GO" id="GO:0006865">
    <property type="term" value="P:amino acid transport"/>
    <property type="evidence" value="ECO:0007669"/>
    <property type="project" value="UniProtKB-KW"/>
</dbReference>
<feature type="transmembrane region" description="Helical" evidence="7">
    <location>
        <begin position="103"/>
        <end position="134"/>
    </location>
</feature>
<dbReference type="PANTHER" id="PTHR43495:SF5">
    <property type="entry name" value="GAMMA-AMINOBUTYRIC ACID PERMEASE"/>
    <property type="match status" value="1"/>
</dbReference>
<reference evidence="9" key="1">
    <citation type="submission" date="2024-06" db="EMBL/GenBank/DDBJ databases">
        <authorList>
            <person name="Huang C.H."/>
            <person name="Ting Y.S."/>
            <person name="Cheng Y.H."/>
        </authorList>
    </citation>
    <scope>NUCLEOTIDE SEQUENCE</scope>
    <source>
        <strain evidence="9">TCI803</strain>
    </source>
</reference>
<feature type="transmembrane region" description="Helical" evidence="7">
    <location>
        <begin position="298"/>
        <end position="325"/>
    </location>
</feature>
<feature type="transmembrane region" description="Helical" evidence="7">
    <location>
        <begin position="28"/>
        <end position="49"/>
    </location>
</feature>
<name>A0AAU7WFJ1_9BACI</name>
<feature type="domain" description="Amino acid permease/ SLC12A" evidence="8">
    <location>
        <begin position="37"/>
        <end position="459"/>
    </location>
</feature>
<dbReference type="RefSeq" id="WP_350346313.1">
    <property type="nucleotide sequence ID" value="NZ_CP158453.1"/>
</dbReference>
<dbReference type="EMBL" id="CP158453">
    <property type="protein sequence ID" value="XBX97688.1"/>
    <property type="molecule type" value="Genomic_DNA"/>
</dbReference>
<evidence type="ECO:0000259" key="8">
    <source>
        <dbReference type="Pfam" id="PF00324"/>
    </source>
</evidence>
<dbReference type="GO" id="GO:0005886">
    <property type="term" value="C:plasma membrane"/>
    <property type="evidence" value="ECO:0007669"/>
    <property type="project" value="UniProtKB-SubCell"/>
</dbReference>
<evidence type="ECO:0000256" key="3">
    <source>
        <dbReference type="ARBA" id="ARBA00022692"/>
    </source>
</evidence>
<evidence type="ECO:0000256" key="6">
    <source>
        <dbReference type="ARBA" id="ARBA00023136"/>
    </source>
</evidence>
<dbReference type="InterPro" id="IPR004841">
    <property type="entry name" value="AA-permease/SLC12A_dom"/>
</dbReference>
<feature type="transmembrane region" description="Helical" evidence="7">
    <location>
        <begin position="214"/>
        <end position="236"/>
    </location>
</feature>
<evidence type="ECO:0000256" key="4">
    <source>
        <dbReference type="ARBA" id="ARBA00022970"/>
    </source>
</evidence>
<evidence type="ECO:0000256" key="5">
    <source>
        <dbReference type="ARBA" id="ARBA00022989"/>
    </source>
</evidence>
<dbReference type="PIRSF" id="PIRSF006060">
    <property type="entry name" value="AA_transporter"/>
    <property type="match status" value="1"/>
</dbReference>
<dbReference type="Pfam" id="PF00324">
    <property type="entry name" value="AA_permease"/>
    <property type="match status" value="1"/>
</dbReference>
<dbReference type="AlphaFoldDB" id="A0AAU7WFJ1"/>
<dbReference type="PANTHER" id="PTHR43495">
    <property type="entry name" value="GABA PERMEASE"/>
    <property type="match status" value="1"/>
</dbReference>
<feature type="transmembrane region" description="Helical" evidence="7">
    <location>
        <begin position="416"/>
        <end position="434"/>
    </location>
</feature>
<keyword evidence="6 7" id="KW-0472">Membrane</keyword>
<organism evidence="9">
    <name type="scientific">Heyndrickxia faecalis</name>
    <dbReference type="NCBI Taxonomy" id="2824910"/>
    <lineage>
        <taxon>Bacteria</taxon>
        <taxon>Bacillati</taxon>
        <taxon>Bacillota</taxon>
        <taxon>Bacilli</taxon>
        <taxon>Bacillales</taxon>
        <taxon>Bacillaceae</taxon>
        <taxon>Heyndrickxia</taxon>
    </lineage>
</organism>
<feature type="transmembrane region" description="Helical" evidence="7">
    <location>
        <begin position="140"/>
        <end position="158"/>
    </location>
</feature>